<dbReference type="AlphaFoldDB" id="A0A2D4JMP0"/>
<evidence type="ECO:0000313" key="1">
    <source>
        <dbReference type="EMBL" id="LAA97738.1"/>
    </source>
</evidence>
<proteinExistence type="predicted"/>
<accession>A0A2D4JMP0</accession>
<sequence length="150" mass="17079">MFRPFCSVLGENQDSWWYLLINFNFKKKTLSFCELQFTSSDGWDGKSKGEVNCNSQKFSPFNEKGWSEKAPANSCFLVTVDQGPAALNTQRGIWTHFLQKRKHRQPQKLSRAFAAAKLAYVVELNILFSSETFLFLDLSIVGLPGVEKAQ</sequence>
<reference evidence="1" key="2">
    <citation type="submission" date="2017-11" db="EMBL/GenBank/DDBJ databases">
        <title>Coralsnake Venomics: Analyses of Venom Gland Transcriptomes and Proteomes of Six Brazilian Taxa.</title>
        <authorList>
            <person name="Aird S.D."/>
            <person name="Jorge da Silva N."/>
            <person name="Qiu L."/>
            <person name="Villar-Briones A."/>
            <person name="Aparecida-Saddi V."/>
            <person name="Campos-Telles M.P."/>
            <person name="Grau M."/>
            <person name="Mikheyev A.S."/>
        </authorList>
    </citation>
    <scope>NUCLEOTIDE SEQUENCE</scope>
    <source>
        <tissue evidence="1">Venom_gland</tissue>
    </source>
</reference>
<protein>
    <submittedName>
        <fullName evidence="1">Uncharacterized protein</fullName>
    </submittedName>
</protein>
<dbReference type="EMBL" id="IACK01215214">
    <property type="protein sequence ID" value="LAA97738.1"/>
    <property type="molecule type" value="Transcribed_RNA"/>
</dbReference>
<name>A0A2D4JMP0_MICLE</name>
<organism evidence="1">
    <name type="scientific">Micrurus lemniscatus lemniscatus</name>
    <dbReference type="NCBI Taxonomy" id="129467"/>
    <lineage>
        <taxon>Eukaryota</taxon>
        <taxon>Metazoa</taxon>
        <taxon>Chordata</taxon>
        <taxon>Craniata</taxon>
        <taxon>Vertebrata</taxon>
        <taxon>Euteleostomi</taxon>
        <taxon>Lepidosauria</taxon>
        <taxon>Squamata</taxon>
        <taxon>Bifurcata</taxon>
        <taxon>Unidentata</taxon>
        <taxon>Episquamata</taxon>
        <taxon>Toxicofera</taxon>
        <taxon>Serpentes</taxon>
        <taxon>Colubroidea</taxon>
        <taxon>Elapidae</taxon>
        <taxon>Elapinae</taxon>
        <taxon>Micrurus</taxon>
    </lineage>
</organism>
<dbReference type="EMBL" id="IACK01215213">
    <property type="protein sequence ID" value="LAA97737.1"/>
    <property type="molecule type" value="Transcribed_RNA"/>
</dbReference>
<reference evidence="1" key="1">
    <citation type="submission" date="2017-07" db="EMBL/GenBank/DDBJ databases">
        <authorList>
            <person name="Mikheyev A."/>
            <person name="Grau M."/>
        </authorList>
    </citation>
    <scope>NUCLEOTIDE SEQUENCE</scope>
    <source>
        <tissue evidence="1">Venom_gland</tissue>
    </source>
</reference>